<evidence type="ECO:0000256" key="1">
    <source>
        <dbReference type="SAM" id="MobiDB-lite"/>
    </source>
</evidence>
<keyword evidence="3" id="KW-1185">Reference proteome</keyword>
<comment type="caution">
    <text evidence="2">The sequence shown here is derived from an EMBL/GenBank/DDBJ whole genome shotgun (WGS) entry which is preliminary data.</text>
</comment>
<organism evidence="2 3">
    <name type="scientific">Striga asiatica</name>
    <name type="common">Asiatic witchweed</name>
    <name type="synonym">Buchnera asiatica</name>
    <dbReference type="NCBI Taxonomy" id="4170"/>
    <lineage>
        <taxon>Eukaryota</taxon>
        <taxon>Viridiplantae</taxon>
        <taxon>Streptophyta</taxon>
        <taxon>Embryophyta</taxon>
        <taxon>Tracheophyta</taxon>
        <taxon>Spermatophyta</taxon>
        <taxon>Magnoliopsida</taxon>
        <taxon>eudicotyledons</taxon>
        <taxon>Gunneridae</taxon>
        <taxon>Pentapetalae</taxon>
        <taxon>asterids</taxon>
        <taxon>lamiids</taxon>
        <taxon>Lamiales</taxon>
        <taxon>Orobanchaceae</taxon>
        <taxon>Buchnereae</taxon>
        <taxon>Striga</taxon>
    </lineage>
</organism>
<proteinExistence type="predicted"/>
<reference evidence="3" key="1">
    <citation type="journal article" date="2019" name="Curr. Biol.">
        <title>Genome Sequence of Striga asiatica Provides Insight into the Evolution of Plant Parasitism.</title>
        <authorList>
            <person name="Yoshida S."/>
            <person name="Kim S."/>
            <person name="Wafula E.K."/>
            <person name="Tanskanen J."/>
            <person name="Kim Y.M."/>
            <person name="Honaas L."/>
            <person name="Yang Z."/>
            <person name="Spallek T."/>
            <person name="Conn C.E."/>
            <person name="Ichihashi Y."/>
            <person name="Cheong K."/>
            <person name="Cui S."/>
            <person name="Der J.P."/>
            <person name="Gundlach H."/>
            <person name="Jiao Y."/>
            <person name="Hori C."/>
            <person name="Ishida J.K."/>
            <person name="Kasahara H."/>
            <person name="Kiba T."/>
            <person name="Kim M.S."/>
            <person name="Koo N."/>
            <person name="Laohavisit A."/>
            <person name="Lee Y.H."/>
            <person name="Lumba S."/>
            <person name="McCourt P."/>
            <person name="Mortimer J.C."/>
            <person name="Mutuku J.M."/>
            <person name="Nomura T."/>
            <person name="Sasaki-Sekimoto Y."/>
            <person name="Seto Y."/>
            <person name="Wang Y."/>
            <person name="Wakatake T."/>
            <person name="Sakakibara H."/>
            <person name="Demura T."/>
            <person name="Yamaguchi S."/>
            <person name="Yoneyama K."/>
            <person name="Manabe R.I."/>
            <person name="Nelson D.C."/>
            <person name="Schulman A.H."/>
            <person name="Timko M.P."/>
            <person name="dePamphilis C.W."/>
            <person name="Choi D."/>
            <person name="Shirasu K."/>
        </authorList>
    </citation>
    <scope>NUCLEOTIDE SEQUENCE [LARGE SCALE GENOMIC DNA]</scope>
    <source>
        <strain evidence="3">cv. UVA1</strain>
    </source>
</reference>
<gene>
    <name evidence="2" type="ORF">STAS_21437</name>
</gene>
<dbReference type="OrthoDB" id="10546880at2759"/>
<sequence length="190" mass="21612">MAEWCNQQGTGVGLGKSKKGEGRIKEQCEEPKFTFEFLGFFYDELTFSFEFPGFFTRNPFFRSSFRNMSMRGPNFQFEFPRYFKDMKATEYVKESTRYESPPISDNDTFAGIEVIEVTEDKVIDAESEVLVEAEGIQVQLIEAEGVEVEDVVDEVKEETLVAVEVGHDKATHCRQCLVAVGGFLIYPTDG</sequence>
<protein>
    <submittedName>
        <fullName evidence="2">3-hydroxyacyl-[acyl-carrier-protein] dehydratase FabZ</fullName>
    </submittedName>
</protein>
<evidence type="ECO:0000313" key="3">
    <source>
        <dbReference type="Proteomes" id="UP000325081"/>
    </source>
</evidence>
<name>A0A5A7QHV9_STRAF</name>
<feature type="region of interest" description="Disordered" evidence="1">
    <location>
        <begin position="1"/>
        <end position="21"/>
    </location>
</feature>
<dbReference type="EMBL" id="BKCP01007004">
    <property type="protein sequence ID" value="GER44528.1"/>
    <property type="molecule type" value="Genomic_DNA"/>
</dbReference>
<dbReference type="Proteomes" id="UP000325081">
    <property type="component" value="Unassembled WGS sequence"/>
</dbReference>
<evidence type="ECO:0000313" key="2">
    <source>
        <dbReference type="EMBL" id="GER44528.1"/>
    </source>
</evidence>
<accession>A0A5A7QHV9</accession>
<dbReference type="AlphaFoldDB" id="A0A5A7QHV9"/>